<dbReference type="EMBL" id="CM056743">
    <property type="protein sequence ID" value="KAJ8671393.1"/>
    <property type="molecule type" value="Genomic_DNA"/>
</dbReference>
<protein>
    <submittedName>
        <fullName evidence="1">Uncharacterized protein</fullName>
    </submittedName>
</protein>
<reference evidence="1" key="1">
    <citation type="submission" date="2023-04" db="EMBL/GenBank/DDBJ databases">
        <title>A chromosome-level genome assembly of the parasitoid wasp Eretmocerus hayati.</title>
        <authorList>
            <person name="Zhong Y."/>
            <person name="Liu S."/>
            <person name="Liu Y."/>
        </authorList>
    </citation>
    <scope>NUCLEOTIDE SEQUENCE</scope>
    <source>
        <strain evidence="1">ZJU_SS_LIU_2023</strain>
    </source>
</reference>
<comment type="caution">
    <text evidence="1">The sequence shown here is derived from an EMBL/GenBank/DDBJ whole genome shotgun (WGS) entry which is preliminary data.</text>
</comment>
<evidence type="ECO:0000313" key="2">
    <source>
        <dbReference type="Proteomes" id="UP001239111"/>
    </source>
</evidence>
<accession>A0ACC2NJL3</accession>
<dbReference type="Proteomes" id="UP001239111">
    <property type="component" value="Chromosome 3"/>
</dbReference>
<name>A0ACC2NJL3_9HYME</name>
<gene>
    <name evidence="1" type="ORF">QAD02_002652</name>
</gene>
<proteinExistence type="predicted"/>
<sequence>MGFNNPDSTQYVNLPEQTSDCKNSTNENQKVETRSEHDEETNRDRHLTWKVERFEDQRNTGVQILVWTNSQVGSSTSRVNMNDMRRSEMGTIPLHTTHLGAEGTKNPYKDVRNQFELPEYQPVVNLTRLEDFQGDITMKDQFENDTSHENPMHNQTDEQMQPLLETAAVSANKENPAPEHVKMTSVEPNDIHERHMTDNLTSLRESRVSDLERTPRSLATPEMSMNDSEFKDPQTQDLSWDDTELRTLSAMSQLRNKFKSKFYKDQKINPKFFREGETVYLLKEPRHGKGDKHYVGPCEILEVDYESNNARIQKGDKTRVVHIDKLKNCYSSEDDSLNRGQEEH</sequence>
<evidence type="ECO:0000313" key="1">
    <source>
        <dbReference type="EMBL" id="KAJ8671393.1"/>
    </source>
</evidence>
<organism evidence="1 2">
    <name type="scientific">Eretmocerus hayati</name>
    <dbReference type="NCBI Taxonomy" id="131215"/>
    <lineage>
        <taxon>Eukaryota</taxon>
        <taxon>Metazoa</taxon>
        <taxon>Ecdysozoa</taxon>
        <taxon>Arthropoda</taxon>
        <taxon>Hexapoda</taxon>
        <taxon>Insecta</taxon>
        <taxon>Pterygota</taxon>
        <taxon>Neoptera</taxon>
        <taxon>Endopterygota</taxon>
        <taxon>Hymenoptera</taxon>
        <taxon>Apocrita</taxon>
        <taxon>Proctotrupomorpha</taxon>
        <taxon>Chalcidoidea</taxon>
        <taxon>Aphelinidae</taxon>
        <taxon>Aphelininae</taxon>
        <taxon>Eretmocerus</taxon>
    </lineage>
</organism>
<keyword evidence="2" id="KW-1185">Reference proteome</keyword>